<dbReference type="AlphaFoldDB" id="A0A1Y5X356"/>
<evidence type="ECO:0000259" key="5">
    <source>
        <dbReference type="PROSITE" id="PS50975"/>
    </source>
</evidence>
<keyword evidence="2 4" id="KW-0547">Nucleotide-binding</keyword>
<organism evidence="6 7">
    <name type="scientific">Kibdelosporangium aridum</name>
    <dbReference type="NCBI Taxonomy" id="2030"/>
    <lineage>
        <taxon>Bacteria</taxon>
        <taxon>Bacillati</taxon>
        <taxon>Actinomycetota</taxon>
        <taxon>Actinomycetes</taxon>
        <taxon>Pseudonocardiales</taxon>
        <taxon>Pseudonocardiaceae</taxon>
        <taxon>Kibdelosporangium</taxon>
    </lineage>
</organism>
<dbReference type="InterPro" id="IPR052032">
    <property type="entry name" value="ATP-dep_AA_Ligase"/>
</dbReference>
<protein>
    <recommendedName>
        <fullName evidence="5">ATP-grasp domain-containing protein</fullName>
    </recommendedName>
</protein>
<keyword evidence="1" id="KW-0436">Ligase</keyword>
<evidence type="ECO:0000256" key="2">
    <source>
        <dbReference type="ARBA" id="ARBA00022741"/>
    </source>
</evidence>
<reference evidence="6 7" key="1">
    <citation type="submission" date="2017-04" db="EMBL/GenBank/DDBJ databases">
        <authorList>
            <person name="Afonso C.L."/>
            <person name="Miller P.J."/>
            <person name="Scott M.A."/>
            <person name="Spackman E."/>
            <person name="Goraichik I."/>
            <person name="Dimitrov K.M."/>
            <person name="Suarez D.L."/>
            <person name="Swayne D.E."/>
        </authorList>
    </citation>
    <scope>NUCLEOTIDE SEQUENCE [LARGE SCALE GENOMIC DNA]</scope>
    <source>
        <strain evidence="6 7">DSM 43828</strain>
    </source>
</reference>
<dbReference type="PROSITE" id="PS50975">
    <property type="entry name" value="ATP_GRASP"/>
    <property type="match status" value="1"/>
</dbReference>
<sequence length="386" mass="42393">MNVLLLHAIPHRLPDRIRKAPEIEHLSVLVEPEHAHRYDASVDVELVSNTRDPVRARDGALAVLGRRRIDHVITPFEYTLPAAGYLRDVLGLPGIDFSTTTRFTHKNVMKSVLAAAGLPVAPFHIGYTRDDIATAAAEFGWPLVVKPAVGAGCIDVFPVHGPDDLTTVPPGPLVIEKLLDVTAEYHCEGVVHSGKVRFTAVSRYLQPILRRREQPGLSGSYCLPPEHPARAQVARLHDEAVQALGLDSGVTHIEVLDTPQGMVIGEITCRMGGGGITQNVYHQYGIDLWREWLLLSLGMDPELPVGPRPGICAYYQLPVRTGPYIDAVDTAMLEAMESVLTVETHLRPGDIVPARRSLSFTPATVYLRVADEEELADQVRRLDELS</sequence>
<feature type="domain" description="ATP-grasp" evidence="5">
    <location>
        <begin position="110"/>
        <end position="297"/>
    </location>
</feature>
<keyword evidence="3 4" id="KW-0067">ATP-binding</keyword>
<dbReference type="OrthoDB" id="150319at2"/>
<evidence type="ECO:0000256" key="3">
    <source>
        <dbReference type="ARBA" id="ARBA00022840"/>
    </source>
</evidence>
<name>A0A1Y5X356_KIBAR</name>
<dbReference type="GO" id="GO:0016874">
    <property type="term" value="F:ligase activity"/>
    <property type="evidence" value="ECO:0007669"/>
    <property type="project" value="UniProtKB-KW"/>
</dbReference>
<evidence type="ECO:0000313" key="6">
    <source>
        <dbReference type="EMBL" id="SMC67267.1"/>
    </source>
</evidence>
<dbReference type="Gene3D" id="3.40.50.20">
    <property type="match status" value="1"/>
</dbReference>
<accession>A0A1Y5X356</accession>
<proteinExistence type="predicted"/>
<dbReference type="GO" id="GO:0046872">
    <property type="term" value="F:metal ion binding"/>
    <property type="evidence" value="ECO:0007669"/>
    <property type="project" value="InterPro"/>
</dbReference>
<dbReference type="InterPro" id="IPR011761">
    <property type="entry name" value="ATP-grasp"/>
</dbReference>
<dbReference type="GO" id="GO:0005524">
    <property type="term" value="F:ATP binding"/>
    <property type="evidence" value="ECO:0007669"/>
    <property type="project" value="UniProtKB-UniRule"/>
</dbReference>
<dbReference type="EMBL" id="FWXV01000001">
    <property type="protein sequence ID" value="SMC67267.1"/>
    <property type="molecule type" value="Genomic_DNA"/>
</dbReference>
<evidence type="ECO:0000256" key="4">
    <source>
        <dbReference type="PROSITE-ProRule" id="PRU00409"/>
    </source>
</evidence>
<dbReference type="PANTHER" id="PTHR43585">
    <property type="entry name" value="FUMIPYRROLE BIOSYNTHESIS PROTEIN C"/>
    <property type="match status" value="1"/>
</dbReference>
<dbReference type="InterPro" id="IPR013815">
    <property type="entry name" value="ATP_grasp_subdomain_1"/>
</dbReference>
<keyword evidence="7" id="KW-1185">Reference proteome</keyword>
<dbReference type="RefSeq" id="WP_084425132.1">
    <property type="nucleotide sequence ID" value="NZ_FWXV01000001.1"/>
</dbReference>
<evidence type="ECO:0000256" key="1">
    <source>
        <dbReference type="ARBA" id="ARBA00022598"/>
    </source>
</evidence>
<gene>
    <name evidence="6" type="ORF">SAMN05661093_01399</name>
</gene>
<evidence type="ECO:0000313" key="7">
    <source>
        <dbReference type="Proteomes" id="UP000192674"/>
    </source>
</evidence>
<dbReference type="Gene3D" id="3.30.470.20">
    <property type="entry name" value="ATP-grasp fold, B domain"/>
    <property type="match status" value="1"/>
</dbReference>
<dbReference type="SUPFAM" id="SSF56059">
    <property type="entry name" value="Glutathione synthetase ATP-binding domain-like"/>
    <property type="match status" value="1"/>
</dbReference>
<dbReference type="PANTHER" id="PTHR43585:SF2">
    <property type="entry name" value="ATP-GRASP ENZYME FSQD"/>
    <property type="match status" value="1"/>
</dbReference>
<dbReference type="Gene3D" id="3.30.1490.20">
    <property type="entry name" value="ATP-grasp fold, A domain"/>
    <property type="match status" value="1"/>
</dbReference>
<dbReference type="Proteomes" id="UP000192674">
    <property type="component" value="Unassembled WGS sequence"/>
</dbReference>